<accession>A0A9Q0L0T6</accession>
<dbReference type="Proteomes" id="UP001141806">
    <property type="component" value="Unassembled WGS sequence"/>
</dbReference>
<sequence length="86" mass="10001">MTKNKEIKYNNFFYFPISLKNPSSRLWYWICHSSPALVCRLFTEPGSELLERTLEECGNDLDYAIKSLNELPLGSTDRELGSSCYR</sequence>
<dbReference type="AlphaFoldDB" id="A0A9Q0L0T6"/>
<gene>
    <name evidence="1" type="ORF">NE237_031229</name>
</gene>
<name>A0A9Q0L0T6_9MAGN</name>
<keyword evidence="2" id="KW-1185">Reference proteome</keyword>
<dbReference type="CDD" id="cd14279">
    <property type="entry name" value="CUE"/>
    <property type="match status" value="1"/>
</dbReference>
<evidence type="ECO:0000313" key="1">
    <source>
        <dbReference type="EMBL" id="KAJ4980392.1"/>
    </source>
</evidence>
<dbReference type="EMBL" id="JAMYWD010000001">
    <property type="protein sequence ID" value="KAJ4980392.1"/>
    <property type="molecule type" value="Genomic_DNA"/>
</dbReference>
<reference evidence="1" key="1">
    <citation type="journal article" date="2023" name="Plant J.">
        <title>The genome of the king protea, Protea cynaroides.</title>
        <authorList>
            <person name="Chang J."/>
            <person name="Duong T.A."/>
            <person name="Schoeman C."/>
            <person name="Ma X."/>
            <person name="Roodt D."/>
            <person name="Barker N."/>
            <person name="Li Z."/>
            <person name="Van de Peer Y."/>
            <person name="Mizrachi E."/>
        </authorList>
    </citation>
    <scope>NUCLEOTIDE SEQUENCE</scope>
    <source>
        <tissue evidence="1">Young leaves</tissue>
    </source>
</reference>
<protein>
    <submittedName>
        <fullName evidence="1">Uncharacterized protein</fullName>
    </submittedName>
</protein>
<evidence type="ECO:0000313" key="2">
    <source>
        <dbReference type="Proteomes" id="UP001141806"/>
    </source>
</evidence>
<dbReference type="OrthoDB" id="440455at2759"/>
<comment type="caution">
    <text evidence="1">The sequence shown here is derived from an EMBL/GenBank/DDBJ whole genome shotgun (WGS) entry which is preliminary data.</text>
</comment>
<proteinExistence type="predicted"/>
<organism evidence="1 2">
    <name type="scientific">Protea cynaroides</name>
    <dbReference type="NCBI Taxonomy" id="273540"/>
    <lineage>
        <taxon>Eukaryota</taxon>
        <taxon>Viridiplantae</taxon>
        <taxon>Streptophyta</taxon>
        <taxon>Embryophyta</taxon>
        <taxon>Tracheophyta</taxon>
        <taxon>Spermatophyta</taxon>
        <taxon>Magnoliopsida</taxon>
        <taxon>Proteales</taxon>
        <taxon>Proteaceae</taxon>
        <taxon>Protea</taxon>
    </lineage>
</organism>